<dbReference type="InterPro" id="IPR029058">
    <property type="entry name" value="AB_hydrolase_fold"/>
</dbReference>
<dbReference type="InterPro" id="IPR014586">
    <property type="entry name" value="UCP033909"/>
</dbReference>
<accession>A0A495DD19</accession>
<name>A0A495DD19_9PROT</name>
<dbReference type="AlphaFoldDB" id="A0A495DD19"/>
<dbReference type="PROSITE" id="PS51257">
    <property type="entry name" value="PROKAR_LIPOPROTEIN"/>
    <property type="match status" value="1"/>
</dbReference>
<protein>
    <submittedName>
        <fullName evidence="2">Esterase/lipase superfamily enzyme</fullName>
    </submittedName>
</protein>
<feature type="chain" id="PRO_5019758918" evidence="1">
    <location>
        <begin position="27"/>
        <end position="375"/>
    </location>
</feature>
<dbReference type="PIRSF" id="PIRSF033909">
    <property type="entry name" value="UCP033909"/>
    <property type="match status" value="1"/>
</dbReference>
<dbReference type="PANTHER" id="PTHR36513:SF1">
    <property type="entry name" value="TRANSMEMBRANE PROTEIN"/>
    <property type="match status" value="1"/>
</dbReference>
<dbReference type="Gene3D" id="3.40.50.1820">
    <property type="entry name" value="alpha/beta hydrolase"/>
    <property type="match status" value="1"/>
</dbReference>
<comment type="caution">
    <text evidence="2">The sequence shown here is derived from an EMBL/GenBank/DDBJ whole genome shotgun (WGS) entry which is preliminary data.</text>
</comment>
<evidence type="ECO:0000313" key="3">
    <source>
        <dbReference type="Proteomes" id="UP000273675"/>
    </source>
</evidence>
<reference evidence="2 3" key="1">
    <citation type="submission" date="2018-10" db="EMBL/GenBank/DDBJ databases">
        <title>Genomic Encyclopedia of Type Strains, Phase IV (KMG-IV): sequencing the most valuable type-strain genomes for metagenomic binning, comparative biology and taxonomic classification.</title>
        <authorList>
            <person name="Goeker M."/>
        </authorList>
    </citation>
    <scope>NUCLEOTIDE SEQUENCE [LARGE SCALE GENOMIC DNA]</scope>
    <source>
        <strain evidence="2 3">DSM 4734</strain>
    </source>
</reference>
<evidence type="ECO:0000256" key="1">
    <source>
        <dbReference type="SAM" id="SignalP"/>
    </source>
</evidence>
<organism evidence="2 3">
    <name type="scientific">Maricaulis maris</name>
    <dbReference type="NCBI Taxonomy" id="74318"/>
    <lineage>
        <taxon>Bacteria</taxon>
        <taxon>Pseudomonadati</taxon>
        <taxon>Pseudomonadota</taxon>
        <taxon>Alphaproteobacteria</taxon>
        <taxon>Maricaulales</taxon>
        <taxon>Maricaulaceae</taxon>
        <taxon>Maricaulis</taxon>
    </lineage>
</organism>
<dbReference type="SUPFAM" id="SSF53474">
    <property type="entry name" value="alpha/beta-Hydrolases"/>
    <property type="match status" value="1"/>
</dbReference>
<dbReference type="RefSeq" id="WP_170150372.1">
    <property type="nucleotide sequence ID" value="NZ_RBIM01000003.1"/>
</dbReference>
<feature type="signal peptide" evidence="1">
    <location>
        <begin position="1"/>
        <end position="26"/>
    </location>
</feature>
<dbReference type="Proteomes" id="UP000273675">
    <property type="component" value="Unassembled WGS sequence"/>
</dbReference>
<proteinExistence type="predicted"/>
<dbReference type="InterPro" id="IPR010297">
    <property type="entry name" value="DUF900_hydrolase"/>
</dbReference>
<keyword evidence="1" id="KW-0732">Signal</keyword>
<dbReference type="Pfam" id="PF05990">
    <property type="entry name" value="DUF900"/>
    <property type="match status" value="1"/>
</dbReference>
<dbReference type="PANTHER" id="PTHR36513">
    <property type="entry name" value="ABC TRANSMEMBRANE TYPE-1 DOMAIN-CONTAINING PROTEIN"/>
    <property type="match status" value="1"/>
</dbReference>
<sequence length="375" mass="40094">MPPSLRLPALALFVTCLGLLAGCASAPAHLPIVDPGSANGRSETILIATTRVPSPDPDIRLTTLRGELSFARADVWVPANRLAGEINYPSARVDPRREFALTGYQPDIGRREFSALLDRQLSALPLVERQVFVFVHGFNTPYSDGLYLNAQILNDFGVNTVAVHYAWPSAGQITAYLHDRDSAQFARDGLADLLETVANSPSVSVTILAHSMGALVTMEAMRQLSLQGRTDILAKIDPVILASPDIDYDVFLNQLAAINPPPRHMTVVVSNRDQALLVSDTLSGGGRARLGIGARQDALIERGIAILDLSELTDGTLIGHTDFAASQTLMQLAASGALSHAFNGETSQDRIAAPSSLANIAGRIIRLPLRALGEN</sequence>
<gene>
    <name evidence="2" type="ORF">C7435_1400</name>
</gene>
<evidence type="ECO:0000313" key="2">
    <source>
        <dbReference type="EMBL" id="RKR00199.1"/>
    </source>
</evidence>
<dbReference type="EMBL" id="RBIM01000003">
    <property type="protein sequence ID" value="RKR00199.1"/>
    <property type="molecule type" value="Genomic_DNA"/>
</dbReference>